<keyword evidence="1" id="KW-0175">Coiled coil</keyword>
<keyword evidence="3" id="KW-1185">Reference proteome</keyword>
<dbReference type="AlphaFoldDB" id="A0A7J6BHC6"/>
<feature type="coiled-coil region" evidence="1">
    <location>
        <begin position="59"/>
        <end position="86"/>
    </location>
</feature>
<dbReference type="EMBL" id="JAAGNN010000001">
    <property type="protein sequence ID" value="KAF4094282.1"/>
    <property type="molecule type" value="Genomic_DNA"/>
</dbReference>
<name>A0A7J6BHC6_AMEME</name>
<dbReference type="Gene3D" id="3.90.550.10">
    <property type="entry name" value="Spore Coat Polysaccharide Biosynthesis Protein SpsA, Chain A"/>
    <property type="match status" value="1"/>
</dbReference>
<protein>
    <submittedName>
        <fullName evidence="2">Uncharacterized protein</fullName>
    </submittedName>
</protein>
<comment type="caution">
    <text evidence="2">The sequence shown here is derived from an EMBL/GenBank/DDBJ whole genome shotgun (WGS) entry which is preliminary data.</text>
</comment>
<evidence type="ECO:0000313" key="2">
    <source>
        <dbReference type="EMBL" id="KAF4094282.1"/>
    </source>
</evidence>
<evidence type="ECO:0000313" key="3">
    <source>
        <dbReference type="Proteomes" id="UP000593565"/>
    </source>
</evidence>
<reference evidence="2 3" key="1">
    <citation type="submission" date="2020-02" db="EMBL/GenBank/DDBJ databases">
        <title>A chromosome-scale genome assembly of the black bullhead catfish (Ameiurus melas).</title>
        <authorList>
            <person name="Wen M."/>
            <person name="Zham M."/>
            <person name="Cabau C."/>
            <person name="Klopp C."/>
            <person name="Donnadieu C."/>
            <person name="Roques C."/>
            <person name="Bouchez O."/>
            <person name="Lampietro C."/>
            <person name="Jouanno E."/>
            <person name="Herpin A."/>
            <person name="Louis A."/>
            <person name="Berthelot C."/>
            <person name="Parey E."/>
            <person name="Roest-Crollius H."/>
            <person name="Braasch I."/>
            <person name="Postlethwait J."/>
            <person name="Robinson-Rechavi M."/>
            <person name="Echchiki A."/>
            <person name="Begum T."/>
            <person name="Montfort J."/>
            <person name="Schartl M."/>
            <person name="Bobe J."/>
            <person name="Guiguen Y."/>
        </authorList>
    </citation>
    <scope>NUCLEOTIDE SEQUENCE [LARGE SCALE GENOMIC DNA]</scope>
    <source>
        <strain evidence="2">M_S1</strain>
        <tissue evidence="2">Blood</tissue>
    </source>
</reference>
<dbReference type="Proteomes" id="UP000593565">
    <property type="component" value="Unassembled WGS sequence"/>
</dbReference>
<accession>A0A7J6BHC6</accession>
<organism evidence="2 3">
    <name type="scientific">Ameiurus melas</name>
    <name type="common">Black bullhead</name>
    <name type="synonym">Silurus melas</name>
    <dbReference type="NCBI Taxonomy" id="219545"/>
    <lineage>
        <taxon>Eukaryota</taxon>
        <taxon>Metazoa</taxon>
        <taxon>Chordata</taxon>
        <taxon>Craniata</taxon>
        <taxon>Vertebrata</taxon>
        <taxon>Euteleostomi</taxon>
        <taxon>Actinopterygii</taxon>
        <taxon>Neopterygii</taxon>
        <taxon>Teleostei</taxon>
        <taxon>Ostariophysi</taxon>
        <taxon>Siluriformes</taxon>
        <taxon>Ictaluridae</taxon>
        <taxon>Ameiurus</taxon>
    </lineage>
</organism>
<dbReference type="InterPro" id="IPR029044">
    <property type="entry name" value="Nucleotide-diphossugar_trans"/>
</dbReference>
<evidence type="ECO:0000256" key="1">
    <source>
        <dbReference type="SAM" id="Coils"/>
    </source>
</evidence>
<proteinExistence type="predicted"/>
<sequence>MKLLKLTLVKIVICASVALFLINYLKRWGVLNNDQTDKSGALKRGHDKEQTVEKLYDLLMSFNEKQNRIQKMLEEMQKNREEEKKSAGDHKSLLFPESHLFKTWGGNLSHDEQREAQEDFIKYGYNVYLSDRLPINRPLPDTRDPRHWLT</sequence>
<gene>
    <name evidence="2" type="ORF">AMELA_G00011730</name>
</gene>